<keyword evidence="5" id="KW-1185">Reference proteome</keyword>
<comment type="caution">
    <text evidence="4">The sequence shown here is derived from an EMBL/GenBank/DDBJ whole genome shotgun (WGS) entry which is preliminary data.</text>
</comment>
<organism evidence="4 5">
    <name type="scientific">Actinoallomurus liliacearum</name>
    <dbReference type="NCBI Taxonomy" id="1080073"/>
    <lineage>
        <taxon>Bacteria</taxon>
        <taxon>Bacillati</taxon>
        <taxon>Actinomycetota</taxon>
        <taxon>Actinomycetes</taxon>
        <taxon>Streptosporangiales</taxon>
        <taxon>Thermomonosporaceae</taxon>
        <taxon>Actinoallomurus</taxon>
    </lineage>
</organism>
<evidence type="ECO:0000256" key="1">
    <source>
        <dbReference type="ARBA" id="ARBA00022679"/>
    </source>
</evidence>
<dbReference type="InterPro" id="IPR016181">
    <property type="entry name" value="Acyl_CoA_acyltransferase"/>
</dbReference>
<dbReference type="PROSITE" id="PS51186">
    <property type="entry name" value="GNAT"/>
    <property type="match status" value="1"/>
</dbReference>
<dbReference type="InterPro" id="IPR000182">
    <property type="entry name" value="GNAT_dom"/>
</dbReference>
<evidence type="ECO:0000256" key="2">
    <source>
        <dbReference type="ARBA" id="ARBA00023315"/>
    </source>
</evidence>
<protein>
    <recommendedName>
        <fullName evidence="3">N-acetyltransferase domain-containing protein</fullName>
    </recommendedName>
</protein>
<evidence type="ECO:0000259" key="3">
    <source>
        <dbReference type="PROSITE" id="PS51186"/>
    </source>
</evidence>
<dbReference type="Proteomes" id="UP001500212">
    <property type="component" value="Unassembled WGS sequence"/>
</dbReference>
<proteinExistence type="predicted"/>
<keyword evidence="1" id="KW-0808">Transferase</keyword>
<dbReference type="InterPro" id="IPR050832">
    <property type="entry name" value="Bact_Acetyltransf"/>
</dbReference>
<evidence type="ECO:0000313" key="5">
    <source>
        <dbReference type="Proteomes" id="UP001500212"/>
    </source>
</evidence>
<dbReference type="PANTHER" id="PTHR43877">
    <property type="entry name" value="AMINOALKYLPHOSPHONATE N-ACETYLTRANSFERASE-RELATED-RELATED"/>
    <property type="match status" value="1"/>
</dbReference>
<sequence length="166" mass="17857">MTQTPAEPRRYRLDATLSGSPALVDGSFRTPTREDLPLLGALMWDAYRGTPDERDAGDGVASAVAEIRLTFDGEYGPFLPEASFVAEEDGRPVAAALVTVWRGTPLLAFVFTASSHTGRGLARRLIHATMGALAELGYDRLSLAVTEDNARARALYESMGFVKVPA</sequence>
<name>A0ABP8TQW5_9ACTN</name>
<dbReference type="EMBL" id="BAABHJ010000026">
    <property type="protein sequence ID" value="GAA4614354.1"/>
    <property type="molecule type" value="Genomic_DNA"/>
</dbReference>
<feature type="domain" description="N-acetyltransferase" evidence="3">
    <location>
        <begin position="26"/>
        <end position="166"/>
    </location>
</feature>
<reference evidence="5" key="1">
    <citation type="journal article" date="2019" name="Int. J. Syst. Evol. Microbiol.">
        <title>The Global Catalogue of Microorganisms (GCM) 10K type strain sequencing project: providing services to taxonomists for standard genome sequencing and annotation.</title>
        <authorList>
            <consortium name="The Broad Institute Genomics Platform"/>
            <consortium name="The Broad Institute Genome Sequencing Center for Infectious Disease"/>
            <person name="Wu L."/>
            <person name="Ma J."/>
        </authorList>
    </citation>
    <scope>NUCLEOTIDE SEQUENCE [LARGE SCALE GENOMIC DNA]</scope>
    <source>
        <strain evidence="5">JCM 17938</strain>
    </source>
</reference>
<dbReference type="RefSeq" id="WP_345362672.1">
    <property type="nucleotide sequence ID" value="NZ_BAABHJ010000026.1"/>
</dbReference>
<dbReference type="Pfam" id="PF00583">
    <property type="entry name" value="Acetyltransf_1"/>
    <property type="match status" value="1"/>
</dbReference>
<dbReference type="SUPFAM" id="SSF55729">
    <property type="entry name" value="Acyl-CoA N-acyltransferases (Nat)"/>
    <property type="match status" value="1"/>
</dbReference>
<dbReference type="CDD" id="cd04301">
    <property type="entry name" value="NAT_SF"/>
    <property type="match status" value="1"/>
</dbReference>
<evidence type="ECO:0000313" key="4">
    <source>
        <dbReference type="EMBL" id="GAA4614354.1"/>
    </source>
</evidence>
<gene>
    <name evidence="4" type="ORF">GCM10023195_62580</name>
</gene>
<keyword evidence="2" id="KW-0012">Acyltransferase</keyword>
<dbReference type="Gene3D" id="3.40.630.30">
    <property type="match status" value="1"/>
</dbReference>
<accession>A0ABP8TQW5</accession>